<protein>
    <submittedName>
        <fullName evidence="1">BrnT family toxin</fullName>
    </submittedName>
</protein>
<dbReference type="OrthoDB" id="839663at2"/>
<evidence type="ECO:0000313" key="2">
    <source>
        <dbReference type="Proteomes" id="UP000273516"/>
    </source>
</evidence>
<accession>A0A3M0MKC1</accession>
<dbReference type="Proteomes" id="UP000273516">
    <property type="component" value="Unassembled WGS sequence"/>
</dbReference>
<dbReference type="Pfam" id="PF04365">
    <property type="entry name" value="BrnT_toxin"/>
    <property type="match status" value="1"/>
</dbReference>
<dbReference type="Gene3D" id="3.10.450.530">
    <property type="entry name" value="Ribonuclease toxin, BrnT, of type II toxin-antitoxin system"/>
    <property type="match status" value="1"/>
</dbReference>
<comment type="caution">
    <text evidence="1">The sequence shown here is derived from an EMBL/GenBank/DDBJ whole genome shotgun (WGS) entry which is preliminary data.</text>
</comment>
<sequence length="92" mass="10794">MRYAWDDEKNTANRQKHGIDFNEMAGFDWDFAALLETQTIDFEERELWAGPIGNRLFAVVVTERHGAVLRIISLRRATNTEINLWRKEFSHG</sequence>
<reference evidence="1 2" key="1">
    <citation type="submission" date="2018-07" db="EMBL/GenBank/DDBJ databases">
        <authorList>
            <person name="Zhang Y."/>
            <person name="Wang L."/>
            <person name="Ma S."/>
        </authorList>
    </citation>
    <scope>NUCLEOTIDE SEQUENCE [LARGE SCALE GENOMIC DNA]</scope>
    <source>
        <strain evidence="1 2">4-2</strain>
    </source>
</reference>
<dbReference type="InterPro" id="IPR007460">
    <property type="entry name" value="BrnT_toxin"/>
</dbReference>
<gene>
    <name evidence="1" type="ORF">C9E81_01810</name>
</gene>
<keyword evidence="2" id="KW-1185">Reference proteome</keyword>
<dbReference type="EMBL" id="QOKZ01000001">
    <property type="protein sequence ID" value="RMC37513.1"/>
    <property type="molecule type" value="Genomic_DNA"/>
</dbReference>
<name>A0A3M0MKC1_9RHOB</name>
<dbReference type="InterPro" id="IPR038573">
    <property type="entry name" value="BrnT_sf"/>
</dbReference>
<dbReference type="AlphaFoldDB" id="A0A3M0MKC1"/>
<proteinExistence type="predicted"/>
<organism evidence="1 2">
    <name type="scientific">Paracoccus alkanivorans</name>
    <dbReference type="NCBI Taxonomy" id="2116655"/>
    <lineage>
        <taxon>Bacteria</taxon>
        <taxon>Pseudomonadati</taxon>
        <taxon>Pseudomonadota</taxon>
        <taxon>Alphaproteobacteria</taxon>
        <taxon>Rhodobacterales</taxon>
        <taxon>Paracoccaceae</taxon>
        <taxon>Paracoccus</taxon>
    </lineage>
</organism>
<evidence type="ECO:0000313" key="1">
    <source>
        <dbReference type="EMBL" id="RMC37513.1"/>
    </source>
</evidence>